<evidence type="ECO:0000256" key="1">
    <source>
        <dbReference type="SAM" id="MobiDB-lite"/>
    </source>
</evidence>
<feature type="compositionally biased region" description="Polar residues" evidence="1">
    <location>
        <begin position="38"/>
        <end position="54"/>
    </location>
</feature>
<dbReference type="EMBL" id="ML121551">
    <property type="protein sequence ID" value="RPB22560.1"/>
    <property type="molecule type" value="Genomic_DNA"/>
</dbReference>
<organism evidence="2 3">
    <name type="scientific">Terfezia boudieri ATCC MYA-4762</name>
    <dbReference type="NCBI Taxonomy" id="1051890"/>
    <lineage>
        <taxon>Eukaryota</taxon>
        <taxon>Fungi</taxon>
        <taxon>Dikarya</taxon>
        <taxon>Ascomycota</taxon>
        <taxon>Pezizomycotina</taxon>
        <taxon>Pezizomycetes</taxon>
        <taxon>Pezizales</taxon>
        <taxon>Pezizaceae</taxon>
        <taxon>Terfezia</taxon>
    </lineage>
</organism>
<accession>A0A3N4LI35</accession>
<dbReference type="Proteomes" id="UP000267821">
    <property type="component" value="Unassembled WGS sequence"/>
</dbReference>
<dbReference type="InParanoid" id="A0A3N4LI35"/>
<protein>
    <submittedName>
        <fullName evidence="2">Uncharacterized protein</fullName>
    </submittedName>
</protein>
<dbReference type="AlphaFoldDB" id="A0A3N4LI35"/>
<keyword evidence="3" id="KW-1185">Reference proteome</keyword>
<evidence type="ECO:0000313" key="3">
    <source>
        <dbReference type="Proteomes" id="UP000267821"/>
    </source>
</evidence>
<name>A0A3N4LI35_9PEZI</name>
<gene>
    <name evidence="2" type="ORF">L211DRAFT_839608</name>
</gene>
<reference evidence="2 3" key="1">
    <citation type="journal article" date="2018" name="Nat. Ecol. Evol.">
        <title>Pezizomycetes genomes reveal the molecular basis of ectomycorrhizal truffle lifestyle.</title>
        <authorList>
            <person name="Murat C."/>
            <person name="Payen T."/>
            <person name="Noel B."/>
            <person name="Kuo A."/>
            <person name="Morin E."/>
            <person name="Chen J."/>
            <person name="Kohler A."/>
            <person name="Krizsan K."/>
            <person name="Balestrini R."/>
            <person name="Da Silva C."/>
            <person name="Montanini B."/>
            <person name="Hainaut M."/>
            <person name="Levati E."/>
            <person name="Barry K.W."/>
            <person name="Belfiori B."/>
            <person name="Cichocki N."/>
            <person name="Clum A."/>
            <person name="Dockter R.B."/>
            <person name="Fauchery L."/>
            <person name="Guy J."/>
            <person name="Iotti M."/>
            <person name="Le Tacon F."/>
            <person name="Lindquist E.A."/>
            <person name="Lipzen A."/>
            <person name="Malagnac F."/>
            <person name="Mello A."/>
            <person name="Molinier V."/>
            <person name="Miyauchi S."/>
            <person name="Poulain J."/>
            <person name="Riccioni C."/>
            <person name="Rubini A."/>
            <person name="Sitrit Y."/>
            <person name="Splivallo R."/>
            <person name="Traeger S."/>
            <person name="Wang M."/>
            <person name="Zifcakova L."/>
            <person name="Wipf D."/>
            <person name="Zambonelli A."/>
            <person name="Paolocci F."/>
            <person name="Nowrousian M."/>
            <person name="Ottonello S."/>
            <person name="Baldrian P."/>
            <person name="Spatafora J.W."/>
            <person name="Henrissat B."/>
            <person name="Nagy L.G."/>
            <person name="Aury J.M."/>
            <person name="Wincker P."/>
            <person name="Grigoriev I.V."/>
            <person name="Bonfante P."/>
            <person name="Martin F.M."/>
        </authorList>
    </citation>
    <scope>NUCLEOTIDE SEQUENCE [LARGE SCALE GENOMIC DNA]</scope>
    <source>
        <strain evidence="2 3">ATCC MYA-4762</strain>
    </source>
</reference>
<sequence>MVNAHSDLGPRKLIYPSLRVLGAALQLNGSLDCLAPQGSPTSEGGASSPPTTLPITVSENRLMIGKTRISDTTTLNISK</sequence>
<feature type="region of interest" description="Disordered" evidence="1">
    <location>
        <begin position="35"/>
        <end position="54"/>
    </location>
</feature>
<evidence type="ECO:0000313" key="2">
    <source>
        <dbReference type="EMBL" id="RPB22560.1"/>
    </source>
</evidence>
<proteinExistence type="predicted"/>